<dbReference type="PANTHER" id="PTHR47197">
    <property type="entry name" value="PROTEIN NIRF"/>
    <property type="match status" value="1"/>
</dbReference>
<gene>
    <name evidence="1" type="ORF">EG028_00375</name>
</gene>
<reference evidence="2" key="1">
    <citation type="submission" date="2018-11" db="EMBL/GenBank/DDBJ databases">
        <title>Chitinophaga lutea sp.nov., isolate from arsenic contaminated soil.</title>
        <authorList>
            <person name="Zong Y."/>
        </authorList>
    </citation>
    <scope>NUCLEOTIDE SEQUENCE [LARGE SCALE GENOMIC DNA]</scope>
    <source>
        <strain evidence="2">YLT18</strain>
    </source>
</reference>
<dbReference type="EMBL" id="RMBX01000001">
    <property type="protein sequence ID" value="RPD42789.1"/>
    <property type="molecule type" value="Genomic_DNA"/>
</dbReference>
<proteinExistence type="predicted"/>
<dbReference type="Pfam" id="PF10282">
    <property type="entry name" value="Lactonase"/>
    <property type="match status" value="1"/>
</dbReference>
<dbReference type="Proteomes" id="UP000279089">
    <property type="component" value="Unassembled WGS sequence"/>
</dbReference>
<dbReference type="OrthoDB" id="3966221at2"/>
<dbReference type="PANTHER" id="PTHR47197:SF3">
    <property type="entry name" value="DIHYDRO-HEME D1 DEHYDROGENASE"/>
    <property type="match status" value="1"/>
</dbReference>
<dbReference type="SUPFAM" id="SSF51004">
    <property type="entry name" value="C-terminal (heme d1) domain of cytochrome cd1-nitrite reductase"/>
    <property type="match status" value="1"/>
</dbReference>
<accession>A0A3N4MTE1</accession>
<comment type="caution">
    <text evidence="1">The sequence shown here is derived from an EMBL/GenBank/DDBJ whole genome shotgun (WGS) entry which is preliminary data.</text>
</comment>
<dbReference type="InterPro" id="IPR019405">
    <property type="entry name" value="Lactonase_7-beta_prop"/>
</dbReference>
<dbReference type="InterPro" id="IPR011048">
    <property type="entry name" value="Haem_d1_sf"/>
</dbReference>
<dbReference type="InterPro" id="IPR051200">
    <property type="entry name" value="Host-pathogen_enzymatic-act"/>
</dbReference>
<name>A0A3N4MTE1_9BACT</name>
<dbReference type="RefSeq" id="WP_120514070.1">
    <property type="nucleotide sequence ID" value="NZ_QXZY01000001.1"/>
</dbReference>
<organism evidence="1 2">
    <name type="scientific">Chitinophaga barathri</name>
    <dbReference type="NCBI Taxonomy" id="1647451"/>
    <lineage>
        <taxon>Bacteria</taxon>
        <taxon>Pseudomonadati</taxon>
        <taxon>Bacteroidota</taxon>
        <taxon>Chitinophagia</taxon>
        <taxon>Chitinophagales</taxon>
        <taxon>Chitinophagaceae</taxon>
        <taxon>Chitinophaga</taxon>
    </lineage>
</organism>
<dbReference type="SUPFAM" id="SSF50974">
    <property type="entry name" value="Nitrous oxide reductase, N-terminal domain"/>
    <property type="match status" value="1"/>
</dbReference>
<dbReference type="Gene3D" id="2.130.10.10">
    <property type="entry name" value="YVTN repeat-like/Quinoprotein amine dehydrogenase"/>
    <property type="match status" value="3"/>
</dbReference>
<sequence>MLIQNTSPDAAFAVSNGNARRMNLPDYLLLQAGPDQLSFAVNNADVENTIYITTDPALNKLTFVITTNVDNTTFTPGTLVPISQAPTGTGSLLYLNLANLKLSAAEFEALEVSATGWAFEKYAPATLAMTPTEEVVINNSTSSSITISINKLTLATPPSVPNTDLNVTAFRTPPVTLDDKMPEVVFFKVLLQAAPDGNKNLYESIDVALTGEPFVVNSIPDYQVANNLSFVLKPGPTPATVPAGPDTRFFVSFVYASGKPGYGAITTPKRAADILLKQGQNASDWSVILDPGQQNPTWQLVPPDGAPIIGTGVKSIVEFNISNIITEFEPGPTLMFVQYENIPGYNDGSYYILLNKVPHVAIHSFDASPNPAYLDENGKARIRLTWDAEHVGTLMLYPSLVNLTGLNYYDVDIDTTSSFTLAATGQELSNKGNTASRPLQVTVLPRVNSFVASPQNVYYKSFPDEVALSWNVSTGGKIRLISSITGESPFSFNPVAMVDQMIKEPQMVTLVPDGEKNPIFHRSVVLSAFKVTSTKQDINVPNTLIDLLPTGEVFFTINFDSEELNAVNTIDLKKACNGLQLGKGLKALAVSPDGKLVYVVSSADKKIYVVKVDNKPGAFSMSVVTTIEDAGAQPVDIAVSPLGTQIYVVDRGSGITGSLIVFNKDGSNYNNAATVELQGAPQFLAVSPSGEYIFATNSGSNSMTVVARTSADSFEVAKTITTGAMPMDLCTSPDGKWIFVCNAAANNVMVINASTLSATSTLLSTGKEPTYISVTPSSDYLFVSNRIDKTVTLIGMDIGIGKYKVLDRAISSGAGIMGTAISPNGHQVFAASGSASAFSVLSLDTYETLSPALTSKITTPTSTAASADYRKVAIWARPSVNTKRGQGASLIDVKTQTAAQVMVGLDVYDIVYSPDKKLAFVIQGKDDTLSLHARSVTGFTDFHTIDGFTGVPNRLAVTTDGGRLIVSVSGANANKDTAVVIVDTADFKVLQTILLPKVEDRTSLPLAVTPDDSKIFIVQNDTVSILKKEGNEYVLDSHQLTVGKESNVAGILPDGSKAIVVASESHSIAVIDTKHYEIQTYLIPDSYSNYVSGLAISPDGSNIVVSDTQGGNVLMLDTLTYTVFAKLPVGKFPQYLCYLRDASALYVPNLLSNSISVVRQIQPVSATEHIAHPGDDVAAYEGMYIRKYLGQTGPIPVQSGVTISPDIIPYGTLPTQDPKEFITPENWNKDMAKDVLSAQYNNLYVRGDNNATEQKTMTLELNWSPSNLVMWPSNWADNLMPISGKPGEFSQKVTAEASSKWVSMVPFLWNTPQLPPEADHFCLVARLDEPVPTVNFSWDELLTWIRKPNVGWRNVYPVNKDKPEWSRQFLLNLPADDSIPENSKIYVFLDFTDMPAGVDVQFSCPDQQADPLIIKPRVRLNEPNEVIGLWTKLPRGFSSYVVVSFWRNDITIPIGASVTLNSYYLPSAMTDDEFRELCEKFHSGEKITHDFIKANAPTPWYYVGACHNVVME</sequence>
<evidence type="ECO:0000313" key="1">
    <source>
        <dbReference type="EMBL" id="RPD42789.1"/>
    </source>
</evidence>
<keyword evidence="2" id="KW-1185">Reference proteome</keyword>
<evidence type="ECO:0000313" key="2">
    <source>
        <dbReference type="Proteomes" id="UP000279089"/>
    </source>
</evidence>
<protein>
    <submittedName>
        <fullName evidence="1">YncE family protein</fullName>
    </submittedName>
</protein>
<dbReference type="InterPro" id="IPR011045">
    <property type="entry name" value="N2O_reductase_N"/>
</dbReference>
<dbReference type="InterPro" id="IPR015943">
    <property type="entry name" value="WD40/YVTN_repeat-like_dom_sf"/>
</dbReference>